<keyword evidence="11" id="KW-0175">Coiled coil</keyword>
<dbReference type="InterPro" id="IPR000014">
    <property type="entry name" value="PAS"/>
</dbReference>
<organism evidence="13 14">
    <name type="scientific">Moorena producens 3L</name>
    <dbReference type="NCBI Taxonomy" id="489825"/>
    <lineage>
        <taxon>Bacteria</taxon>
        <taxon>Bacillati</taxon>
        <taxon>Cyanobacteriota</taxon>
        <taxon>Cyanophyceae</taxon>
        <taxon>Coleofasciculales</taxon>
        <taxon>Coleofasciculaceae</taxon>
        <taxon>Moorena</taxon>
    </lineage>
</organism>
<evidence type="ECO:0000256" key="5">
    <source>
        <dbReference type="ARBA" id="ARBA00022679"/>
    </source>
</evidence>
<dbReference type="SMART" id="SM00388">
    <property type="entry name" value="HisKA"/>
    <property type="match status" value="1"/>
</dbReference>
<dbReference type="AlphaFoldDB" id="F4Y493"/>
<keyword evidence="9" id="KW-0902">Two-component regulatory system</keyword>
<keyword evidence="6" id="KW-0547">Nucleotide-binding</keyword>
<keyword evidence="4" id="KW-0597">Phosphoprotein</keyword>
<accession>F4Y493</accession>
<evidence type="ECO:0000256" key="1">
    <source>
        <dbReference type="ARBA" id="ARBA00000085"/>
    </source>
</evidence>
<protein>
    <recommendedName>
        <fullName evidence="3">histidine kinase</fullName>
        <ecNumber evidence="3">2.7.13.3</ecNumber>
    </recommendedName>
</protein>
<dbReference type="Pfam" id="PF00512">
    <property type="entry name" value="HisKA"/>
    <property type="match status" value="1"/>
</dbReference>
<dbReference type="EC" id="2.7.13.3" evidence="3"/>
<comment type="catalytic activity">
    <reaction evidence="1">
        <text>ATP + protein L-histidine = ADP + protein N-phospho-L-histidine.</text>
        <dbReference type="EC" id="2.7.13.3"/>
    </reaction>
</comment>
<dbReference type="Gene3D" id="3.30.565.10">
    <property type="entry name" value="Histidine kinase-like ATPase, C-terminal domain"/>
    <property type="match status" value="1"/>
</dbReference>
<evidence type="ECO:0000256" key="8">
    <source>
        <dbReference type="ARBA" id="ARBA00022840"/>
    </source>
</evidence>
<evidence type="ECO:0000256" key="7">
    <source>
        <dbReference type="ARBA" id="ARBA00022777"/>
    </source>
</evidence>
<dbReference type="SMART" id="SM00091">
    <property type="entry name" value="PAS"/>
    <property type="match status" value="1"/>
</dbReference>
<dbReference type="EMBL" id="GL890975">
    <property type="protein sequence ID" value="EGJ28412.1"/>
    <property type="molecule type" value="Genomic_DNA"/>
</dbReference>
<dbReference type="FunFam" id="1.10.287.130:FF:000038">
    <property type="entry name" value="Sensory transduction histidine kinase"/>
    <property type="match status" value="1"/>
</dbReference>
<dbReference type="Gene3D" id="3.30.450.20">
    <property type="entry name" value="PAS domain"/>
    <property type="match status" value="1"/>
</dbReference>
<dbReference type="Pfam" id="PF08448">
    <property type="entry name" value="PAS_4"/>
    <property type="match status" value="1"/>
</dbReference>
<dbReference type="SUPFAM" id="SSF55785">
    <property type="entry name" value="PYP-like sensor domain (PAS domain)"/>
    <property type="match status" value="1"/>
</dbReference>
<keyword evidence="8" id="KW-0067">ATP-binding</keyword>
<keyword evidence="14" id="KW-1185">Reference proteome</keyword>
<dbReference type="GO" id="GO:0005524">
    <property type="term" value="F:ATP binding"/>
    <property type="evidence" value="ECO:0007669"/>
    <property type="project" value="UniProtKB-KW"/>
</dbReference>
<comment type="subcellular location">
    <subcellularLocation>
        <location evidence="2">Membrane</location>
    </subcellularLocation>
</comment>
<dbReference type="eggNOG" id="COG5002">
    <property type="taxonomic scope" value="Bacteria"/>
</dbReference>
<gene>
    <name evidence="13" type="ORF">LYNGBM3L_74910</name>
</gene>
<dbReference type="GO" id="GO:0016020">
    <property type="term" value="C:membrane"/>
    <property type="evidence" value="ECO:0007669"/>
    <property type="project" value="UniProtKB-SubCell"/>
</dbReference>
<evidence type="ECO:0000313" key="13">
    <source>
        <dbReference type="EMBL" id="EGJ28412.1"/>
    </source>
</evidence>
<evidence type="ECO:0000256" key="6">
    <source>
        <dbReference type="ARBA" id="ARBA00022741"/>
    </source>
</evidence>
<evidence type="ECO:0000256" key="10">
    <source>
        <dbReference type="ARBA" id="ARBA00023136"/>
    </source>
</evidence>
<sequence>MLILLAWIAYLIINNLVKANRRTINILESITDAFISLNDQWQITYLNPQAFQMLQSQPEQLLNQNLEEVFSGVFGSKFYQECHRAVAAQVVVTFEEYYPPTKRWFDVKAYPGINGLSVFFHDITERKQASRVLQQLNEDLEARVEERTVQLAESMKEAEKARTKSEEANKAKSEFLANMSHELRTPLNAILGFTQLMNRDSSLNQEHQEYLAIISRSGEHLLNLINDILEMSKIEAGQITVNETSFDLYRLLDSLEEMLGLRAASKGLQLIVYREPELPRYVKTDEGKLRQVLINLLGNAIKFTQEAHGVTRELKRLLYNNHSPLTLEIKRELIRS</sequence>
<evidence type="ECO:0000259" key="12">
    <source>
        <dbReference type="PROSITE" id="PS50109"/>
    </source>
</evidence>
<dbReference type="InterPro" id="IPR013656">
    <property type="entry name" value="PAS_4"/>
</dbReference>
<dbReference type="InterPro" id="IPR036890">
    <property type="entry name" value="HATPase_C_sf"/>
</dbReference>
<dbReference type="SUPFAM" id="SSF47384">
    <property type="entry name" value="Homodimeric domain of signal transducing histidine kinase"/>
    <property type="match status" value="1"/>
</dbReference>
<dbReference type="PANTHER" id="PTHR45339">
    <property type="entry name" value="HYBRID SIGNAL TRANSDUCTION HISTIDINE KINASE J"/>
    <property type="match status" value="1"/>
</dbReference>
<dbReference type="InterPro" id="IPR005467">
    <property type="entry name" value="His_kinase_dom"/>
</dbReference>
<dbReference type="GO" id="GO:0000155">
    <property type="term" value="F:phosphorelay sensor kinase activity"/>
    <property type="evidence" value="ECO:0007669"/>
    <property type="project" value="InterPro"/>
</dbReference>
<reference evidence="14" key="1">
    <citation type="journal article" date="2011" name="Proc. Natl. Acad. Sci. U.S.A.">
        <title>Genomic insights into the physiology and ecology of the marine filamentous cyanobacterium Lyngbya majuscula.</title>
        <authorList>
            <person name="Jones A.C."/>
            <person name="Monroe E.A."/>
            <person name="Podell S."/>
            <person name="Hess W.R."/>
            <person name="Klages S."/>
            <person name="Esquenazi E."/>
            <person name="Niessen S."/>
            <person name="Hoover H."/>
            <person name="Rothmann M."/>
            <person name="Lasken R.S."/>
            <person name="Yates J.R.III."/>
            <person name="Reinhardt R."/>
            <person name="Kube M."/>
            <person name="Burkart M.D."/>
            <person name="Allen E.E."/>
            <person name="Dorrestein P.C."/>
            <person name="Gerwick W.H."/>
            <person name="Gerwick L."/>
        </authorList>
    </citation>
    <scope>NUCLEOTIDE SEQUENCE [LARGE SCALE GENOMIC DNA]</scope>
    <source>
        <strain evidence="14">3L</strain>
    </source>
</reference>
<dbReference type="Proteomes" id="UP000003959">
    <property type="component" value="Unassembled WGS sequence"/>
</dbReference>
<dbReference type="Gene3D" id="1.10.287.130">
    <property type="match status" value="1"/>
</dbReference>
<dbReference type="RefSeq" id="WP_008191928.1">
    <property type="nucleotide sequence ID" value="NZ_MKZR01000001.1"/>
</dbReference>
<dbReference type="HOGENOM" id="CLU_825882_0_0_3"/>
<keyword evidence="7 13" id="KW-0418">Kinase</keyword>
<dbReference type="SUPFAM" id="SSF55874">
    <property type="entry name" value="ATPase domain of HSP90 chaperone/DNA topoisomerase II/histidine kinase"/>
    <property type="match status" value="1"/>
</dbReference>
<evidence type="ECO:0000313" key="14">
    <source>
        <dbReference type="Proteomes" id="UP000003959"/>
    </source>
</evidence>
<dbReference type="PROSITE" id="PS50109">
    <property type="entry name" value="HIS_KIN"/>
    <property type="match status" value="1"/>
</dbReference>
<dbReference type="InterPro" id="IPR003661">
    <property type="entry name" value="HisK_dim/P_dom"/>
</dbReference>
<keyword evidence="5" id="KW-0808">Transferase</keyword>
<dbReference type="NCBIfam" id="TIGR00229">
    <property type="entry name" value="sensory_box"/>
    <property type="match status" value="1"/>
</dbReference>
<proteinExistence type="predicted"/>
<feature type="domain" description="Histidine kinase" evidence="12">
    <location>
        <begin position="178"/>
        <end position="309"/>
    </location>
</feature>
<keyword evidence="10" id="KW-0472">Membrane</keyword>
<feature type="coiled-coil region" evidence="11">
    <location>
        <begin position="126"/>
        <end position="171"/>
    </location>
</feature>
<dbReference type="InterPro" id="IPR036097">
    <property type="entry name" value="HisK_dim/P_sf"/>
</dbReference>
<dbReference type="CDD" id="cd00082">
    <property type="entry name" value="HisKA"/>
    <property type="match status" value="1"/>
</dbReference>
<evidence type="ECO:0000256" key="2">
    <source>
        <dbReference type="ARBA" id="ARBA00004370"/>
    </source>
</evidence>
<evidence type="ECO:0000256" key="4">
    <source>
        <dbReference type="ARBA" id="ARBA00022553"/>
    </source>
</evidence>
<name>F4Y493_9CYAN</name>
<dbReference type="InterPro" id="IPR035965">
    <property type="entry name" value="PAS-like_dom_sf"/>
</dbReference>
<dbReference type="PANTHER" id="PTHR45339:SF1">
    <property type="entry name" value="HYBRID SIGNAL TRANSDUCTION HISTIDINE KINASE J"/>
    <property type="match status" value="1"/>
</dbReference>
<evidence type="ECO:0000256" key="11">
    <source>
        <dbReference type="SAM" id="Coils"/>
    </source>
</evidence>
<evidence type="ECO:0000256" key="9">
    <source>
        <dbReference type="ARBA" id="ARBA00023012"/>
    </source>
</evidence>
<dbReference type="CDD" id="cd00130">
    <property type="entry name" value="PAS"/>
    <property type="match status" value="1"/>
</dbReference>
<evidence type="ECO:0000256" key="3">
    <source>
        <dbReference type="ARBA" id="ARBA00012438"/>
    </source>
</evidence>